<dbReference type="Gene3D" id="1.10.150.650">
    <property type="match status" value="1"/>
</dbReference>
<gene>
    <name evidence="3" type="ORF">ITP53_13880</name>
</gene>
<feature type="region of interest" description="Disordered" evidence="1">
    <location>
        <begin position="1"/>
        <end position="20"/>
    </location>
</feature>
<dbReference type="InterPro" id="IPR004013">
    <property type="entry name" value="PHP_dom"/>
</dbReference>
<dbReference type="EMBL" id="JADOGI010000033">
    <property type="protein sequence ID" value="MBF8186812.1"/>
    <property type="molecule type" value="Genomic_DNA"/>
</dbReference>
<evidence type="ECO:0000259" key="2">
    <source>
        <dbReference type="SMART" id="SM00481"/>
    </source>
</evidence>
<dbReference type="InterPro" id="IPR052018">
    <property type="entry name" value="PHP_domain"/>
</dbReference>
<comment type="caution">
    <text evidence="3">The sequence shown here is derived from an EMBL/GenBank/DDBJ whole genome shotgun (WGS) entry which is preliminary data.</text>
</comment>
<dbReference type="GO" id="GO:0004534">
    <property type="term" value="F:5'-3' RNA exonuclease activity"/>
    <property type="evidence" value="ECO:0007669"/>
    <property type="project" value="TreeGrafter"/>
</dbReference>
<dbReference type="SMART" id="SM00481">
    <property type="entry name" value="POLIIIAc"/>
    <property type="match status" value="1"/>
</dbReference>
<evidence type="ECO:0000313" key="3">
    <source>
        <dbReference type="EMBL" id="MBF8186812.1"/>
    </source>
</evidence>
<sequence length="284" mass="29959">MRIDLHSHSTASDGTQPPADVVRRARERGLDVLALTDHDTVAGHRAAIDALPDGLTLVPGMELSCRRGGQSIHLLAYLFDPLEPELQAECARIRQAREVRGRLTVERLVELGVPVTWEQVAALAAGGPVGRPHIARAMVAAGAIAEPALAFTPEWIGAGGRAHVTRYALDPERAVRLVRAAGGAPVLAHPKAAKRGEVVPDEWIAELARAGLFGVEAEHMDHDAAARAHLHGLAGDLGLAVTGSSDDHGDLTGHRLGCETTAPEVYERLTTTATGATPITSEGR</sequence>
<name>A0A931ACL0_9ACTN</name>
<evidence type="ECO:0000313" key="4">
    <source>
        <dbReference type="Proteomes" id="UP000605361"/>
    </source>
</evidence>
<dbReference type="RefSeq" id="WP_195895780.1">
    <property type="nucleotide sequence ID" value="NZ_JADOGI010000033.1"/>
</dbReference>
<dbReference type="InterPro" id="IPR016195">
    <property type="entry name" value="Pol/histidinol_Pase-like"/>
</dbReference>
<dbReference type="InterPro" id="IPR003141">
    <property type="entry name" value="Pol/His_phosphatase_N"/>
</dbReference>
<protein>
    <submittedName>
        <fullName evidence="3">PHP domain-containing protein</fullName>
    </submittedName>
</protein>
<proteinExistence type="predicted"/>
<dbReference type="SUPFAM" id="SSF89550">
    <property type="entry name" value="PHP domain-like"/>
    <property type="match status" value="1"/>
</dbReference>
<dbReference type="PANTHER" id="PTHR42924:SF3">
    <property type="entry name" value="POLYMERASE_HISTIDINOL PHOSPHATASE N-TERMINAL DOMAIN-CONTAINING PROTEIN"/>
    <property type="match status" value="1"/>
</dbReference>
<organism evidence="3 4">
    <name type="scientific">Nonomuraea cypriaca</name>
    <dbReference type="NCBI Taxonomy" id="1187855"/>
    <lineage>
        <taxon>Bacteria</taxon>
        <taxon>Bacillati</taxon>
        <taxon>Actinomycetota</taxon>
        <taxon>Actinomycetes</taxon>
        <taxon>Streptosporangiales</taxon>
        <taxon>Streptosporangiaceae</taxon>
        <taxon>Nonomuraea</taxon>
    </lineage>
</organism>
<accession>A0A931ACL0</accession>
<keyword evidence="4" id="KW-1185">Reference proteome</keyword>
<dbReference type="PANTHER" id="PTHR42924">
    <property type="entry name" value="EXONUCLEASE"/>
    <property type="match status" value="1"/>
</dbReference>
<dbReference type="Gene3D" id="3.20.20.140">
    <property type="entry name" value="Metal-dependent hydrolases"/>
    <property type="match status" value="1"/>
</dbReference>
<dbReference type="AlphaFoldDB" id="A0A931ACL0"/>
<dbReference type="GO" id="GO:0035312">
    <property type="term" value="F:5'-3' DNA exonuclease activity"/>
    <property type="evidence" value="ECO:0007669"/>
    <property type="project" value="TreeGrafter"/>
</dbReference>
<evidence type="ECO:0000256" key="1">
    <source>
        <dbReference type="SAM" id="MobiDB-lite"/>
    </source>
</evidence>
<dbReference type="CDD" id="cd07438">
    <property type="entry name" value="PHP_HisPPase_AMP"/>
    <property type="match status" value="1"/>
</dbReference>
<dbReference type="Proteomes" id="UP000605361">
    <property type="component" value="Unassembled WGS sequence"/>
</dbReference>
<dbReference type="Pfam" id="PF02811">
    <property type="entry name" value="PHP"/>
    <property type="match status" value="1"/>
</dbReference>
<feature type="domain" description="Polymerase/histidinol phosphatase N-terminal" evidence="2">
    <location>
        <begin position="3"/>
        <end position="67"/>
    </location>
</feature>
<reference evidence="3" key="1">
    <citation type="submission" date="2020-11" db="EMBL/GenBank/DDBJ databases">
        <title>Whole-genome analyses of Nonomuraea sp. K274.</title>
        <authorList>
            <person name="Veyisoglu A."/>
        </authorList>
    </citation>
    <scope>NUCLEOTIDE SEQUENCE</scope>
    <source>
        <strain evidence="3">K274</strain>
    </source>
</reference>